<comment type="caution">
    <text evidence="8">The sequence shown here is derived from an EMBL/GenBank/DDBJ whole genome shotgun (WGS) entry which is preliminary data.</text>
</comment>
<evidence type="ECO:0000259" key="6">
    <source>
        <dbReference type="Pfam" id="PF00107"/>
    </source>
</evidence>
<dbReference type="InterPro" id="IPR013149">
    <property type="entry name" value="ADH-like_C"/>
</dbReference>
<dbReference type="Pfam" id="PF08240">
    <property type="entry name" value="ADH_N"/>
    <property type="match status" value="1"/>
</dbReference>
<dbReference type="InterPro" id="IPR036291">
    <property type="entry name" value="NAD(P)-bd_dom_sf"/>
</dbReference>
<sequence>MKRVTVSAVDTVEVVSAVAPPLRPDEARVRTIVVGICGSDVHACHGRHPFVPLPYNPGHEVVGEVIEVGRHDLDIRVGDRVIVEPTLPCWDCKMCRTGRSNICEKLQFFGCGYEQGGLAEEFTVPANRLHRVADEIADLDAVLIEPLATPVHAVRLAGDVRDKAVAIIGSGTIGLLTLKALRHAGARRVVMTDVLAQKRDVALAFGADVVIDGARPDAADAVRTALGESADAVFDCVAVQATVDQATVMASKGGTVIIVGVAAKPVSVPLPQIQDLQLRLQGAATYLSEDYDVAVEIIRSGAVSAAEFVTSRFEFDDAADAFAAAARGTEVKVIVTT</sequence>
<keyword evidence="4" id="KW-0862">Zinc</keyword>
<dbReference type="InterPro" id="IPR011032">
    <property type="entry name" value="GroES-like_sf"/>
</dbReference>
<dbReference type="PANTHER" id="PTHR43161">
    <property type="entry name" value="SORBITOL DEHYDROGENASE"/>
    <property type="match status" value="1"/>
</dbReference>
<evidence type="ECO:0000256" key="2">
    <source>
        <dbReference type="ARBA" id="ARBA00008072"/>
    </source>
</evidence>
<dbReference type="InterPro" id="IPR013154">
    <property type="entry name" value="ADH-like_N"/>
</dbReference>
<evidence type="ECO:0000256" key="1">
    <source>
        <dbReference type="ARBA" id="ARBA00001947"/>
    </source>
</evidence>
<dbReference type="OrthoDB" id="9797931at2"/>
<dbReference type="AlphaFoldDB" id="A0A255G4U4"/>
<dbReference type="Gene3D" id="3.40.50.720">
    <property type="entry name" value="NAD(P)-binding Rossmann-like Domain"/>
    <property type="match status" value="1"/>
</dbReference>
<evidence type="ECO:0000313" key="9">
    <source>
        <dbReference type="Proteomes" id="UP000215896"/>
    </source>
</evidence>
<comment type="cofactor">
    <cofactor evidence="1">
        <name>Zn(2+)</name>
        <dbReference type="ChEBI" id="CHEBI:29105"/>
    </cofactor>
</comment>
<dbReference type="Gene3D" id="3.90.180.10">
    <property type="entry name" value="Medium-chain alcohol dehydrogenases, catalytic domain"/>
    <property type="match status" value="1"/>
</dbReference>
<proteinExistence type="inferred from homology"/>
<keyword evidence="5" id="KW-0560">Oxidoreductase</keyword>
<evidence type="ECO:0000256" key="4">
    <source>
        <dbReference type="ARBA" id="ARBA00022833"/>
    </source>
</evidence>
<keyword evidence="3" id="KW-0479">Metal-binding</keyword>
<feature type="domain" description="Alcohol dehydrogenase-like N-terminal" evidence="7">
    <location>
        <begin position="24"/>
        <end position="133"/>
    </location>
</feature>
<comment type="similarity">
    <text evidence="2">Belongs to the zinc-containing alcohol dehydrogenase family.</text>
</comment>
<evidence type="ECO:0000313" key="8">
    <source>
        <dbReference type="EMBL" id="OYO10581.1"/>
    </source>
</evidence>
<dbReference type="EMBL" id="NMVO01000016">
    <property type="protein sequence ID" value="OYO10581.1"/>
    <property type="molecule type" value="Genomic_DNA"/>
</dbReference>
<evidence type="ECO:0000256" key="5">
    <source>
        <dbReference type="ARBA" id="ARBA00023002"/>
    </source>
</evidence>
<feature type="domain" description="Alcohol dehydrogenase-like C-terminal" evidence="6">
    <location>
        <begin position="173"/>
        <end position="298"/>
    </location>
</feature>
<dbReference type="Proteomes" id="UP000215896">
    <property type="component" value="Unassembled WGS sequence"/>
</dbReference>
<gene>
    <name evidence="8" type="ORF">CGZ94_16350</name>
</gene>
<dbReference type="SUPFAM" id="SSF51735">
    <property type="entry name" value="NAD(P)-binding Rossmann-fold domains"/>
    <property type="match status" value="1"/>
</dbReference>
<dbReference type="SUPFAM" id="SSF50129">
    <property type="entry name" value="GroES-like"/>
    <property type="match status" value="1"/>
</dbReference>
<dbReference type="Pfam" id="PF00107">
    <property type="entry name" value="ADH_zinc_N"/>
    <property type="match status" value="1"/>
</dbReference>
<reference evidence="8 9" key="1">
    <citation type="submission" date="2017-07" db="EMBL/GenBank/DDBJ databases">
        <title>Draft whole genome sequences of clinical Proprionibacteriaceae strains.</title>
        <authorList>
            <person name="Bernier A.-M."/>
            <person name="Bernard K."/>
            <person name="Domingo M.-C."/>
        </authorList>
    </citation>
    <scope>NUCLEOTIDE SEQUENCE [LARGE SCALE GENOMIC DNA]</scope>
    <source>
        <strain evidence="8 9">NML 030167</strain>
    </source>
</reference>
<accession>A0A255G4U4</accession>
<evidence type="ECO:0000256" key="3">
    <source>
        <dbReference type="ARBA" id="ARBA00022723"/>
    </source>
</evidence>
<name>A0A255G4U4_9ACTN</name>
<organism evidence="8 9">
    <name type="scientific">Enemella evansiae</name>
    <dbReference type="NCBI Taxonomy" id="2016499"/>
    <lineage>
        <taxon>Bacteria</taxon>
        <taxon>Bacillati</taxon>
        <taxon>Actinomycetota</taxon>
        <taxon>Actinomycetes</taxon>
        <taxon>Propionibacteriales</taxon>
        <taxon>Propionibacteriaceae</taxon>
        <taxon>Enemella</taxon>
    </lineage>
</organism>
<protein>
    <submittedName>
        <fullName evidence="8">Alcohol dehydrogenase</fullName>
    </submittedName>
</protein>
<evidence type="ECO:0000259" key="7">
    <source>
        <dbReference type="Pfam" id="PF08240"/>
    </source>
</evidence>
<dbReference type="GO" id="GO:0016491">
    <property type="term" value="F:oxidoreductase activity"/>
    <property type="evidence" value="ECO:0007669"/>
    <property type="project" value="UniProtKB-KW"/>
</dbReference>
<keyword evidence="9" id="KW-1185">Reference proteome</keyword>
<dbReference type="GO" id="GO:0046872">
    <property type="term" value="F:metal ion binding"/>
    <property type="evidence" value="ECO:0007669"/>
    <property type="project" value="UniProtKB-KW"/>
</dbReference>